<reference evidence="1 2" key="1">
    <citation type="submission" date="2017-09" db="EMBL/GenBank/DDBJ databases">
        <title>Complete Genome Sequences of Two Strains of the Meat Spoilage Bacterium Brochothrix thermosphacta Isolated from Ground Chicken.</title>
        <authorList>
            <person name="Paoli G.C."/>
            <person name="Wijey C."/>
            <person name="Chen C.-Y."/>
            <person name="Nguyen L."/>
            <person name="Yan X."/>
            <person name="Irwin P.L."/>
        </authorList>
    </citation>
    <scope>NUCLEOTIDE SEQUENCE [LARGE SCALE GENOMIC DNA]</scope>
    <source>
        <strain evidence="1 2">BI</strain>
    </source>
</reference>
<dbReference type="Gene3D" id="3.40.1580.10">
    <property type="entry name" value="SMI1/KNR4-like"/>
    <property type="match status" value="1"/>
</dbReference>
<gene>
    <name evidence="1" type="ORF">CNY62_08565</name>
</gene>
<dbReference type="Proteomes" id="UP000243591">
    <property type="component" value="Chromosome"/>
</dbReference>
<dbReference type="EMBL" id="CP023483">
    <property type="protein sequence ID" value="ATF26430.1"/>
    <property type="molecule type" value="Genomic_DNA"/>
</dbReference>
<dbReference type="AlphaFoldDB" id="A0A291BZ89"/>
<evidence type="ECO:0008006" key="3">
    <source>
        <dbReference type="Google" id="ProtNLM"/>
    </source>
</evidence>
<keyword evidence="2" id="KW-1185">Reference proteome</keyword>
<dbReference type="KEGG" id="bths:CNY62_08565"/>
<dbReference type="STRING" id="2756.BFR44_08795"/>
<protein>
    <recommendedName>
        <fullName evidence="3">SMI1/KNR4 family protein</fullName>
    </recommendedName>
</protein>
<dbReference type="InterPro" id="IPR037883">
    <property type="entry name" value="Knr4/Smi1-like_sf"/>
</dbReference>
<name>A0A291BZ89_BROTH</name>
<dbReference type="OrthoDB" id="2360075at2"/>
<accession>A0A291BZ89</accession>
<evidence type="ECO:0000313" key="1">
    <source>
        <dbReference type="EMBL" id="ATF26430.1"/>
    </source>
</evidence>
<evidence type="ECO:0000313" key="2">
    <source>
        <dbReference type="Proteomes" id="UP000243591"/>
    </source>
</evidence>
<sequence length="242" mass="28328">MKRKGESMSSYWTDSKNTNYSIPNDYLEFSQLNTDTLLDKNFLSTIEPTSYGFDFLETYRFLSIKKITSTTGYEHEQTLAGTTFYFAIDGPRMIGFHYLEENISPVILFADFETLNTMVLATSFTEFIAKISQHLFTPEEAMLNWSHDKIAFHLKYYNHEDFLTSLNALEDLADKTFWTQQMARRFIEGTVEEQLAIANAVLEQVLYFKRKLPADWLNDWLSILALPHTKQLLTEITNEWRN</sequence>
<proteinExistence type="predicted"/>
<organism evidence="1 2">
    <name type="scientific">Brochothrix thermosphacta</name>
    <name type="common">Microbacterium thermosphactum</name>
    <dbReference type="NCBI Taxonomy" id="2756"/>
    <lineage>
        <taxon>Bacteria</taxon>
        <taxon>Bacillati</taxon>
        <taxon>Bacillota</taxon>
        <taxon>Bacilli</taxon>
        <taxon>Bacillales</taxon>
        <taxon>Listeriaceae</taxon>
        <taxon>Brochothrix</taxon>
    </lineage>
</organism>
<dbReference type="RefSeq" id="WP_081312127.1">
    <property type="nucleotide sequence ID" value="NZ_MDLT01000110.1"/>
</dbReference>